<gene>
    <name evidence="1" type="ORF">GCM10009123_05270</name>
</gene>
<reference evidence="1 2" key="1">
    <citation type="journal article" date="2019" name="Int. J. Syst. Evol. Microbiol.">
        <title>The Global Catalogue of Microorganisms (GCM) 10K type strain sequencing project: providing services to taxonomists for standard genome sequencing and annotation.</title>
        <authorList>
            <consortium name="The Broad Institute Genomics Platform"/>
            <consortium name="The Broad Institute Genome Sequencing Center for Infectious Disease"/>
            <person name="Wu L."/>
            <person name="Ma J."/>
        </authorList>
    </citation>
    <scope>NUCLEOTIDE SEQUENCE [LARGE SCALE GENOMIC DNA]</scope>
    <source>
        <strain evidence="1 2">JCM 16211</strain>
    </source>
</reference>
<keyword evidence="2" id="KW-1185">Reference proteome</keyword>
<dbReference type="EMBL" id="BAAAFM010000001">
    <property type="protein sequence ID" value="GAA0200875.1"/>
    <property type="molecule type" value="Genomic_DNA"/>
</dbReference>
<accession>A0ABN0SUH4</accession>
<sequence length="49" mass="5143">MPGMLGEAVQKVTKANKATKNVSEQVGVATEVNAQGALKATDINEEENK</sequence>
<evidence type="ECO:0000313" key="2">
    <source>
        <dbReference type="Proteomes" id="UP001501221"/>
    </source>
</evidence>
<evidence type="ECO:0000313" key="1">
    <source>
        <dbReference type="EMBL" id="GAA0200875.1"/>
    </source>
</evidence>
<protein>
    <recommendedName>
        <fullName evidence="3">CsbD family protein</fullName>
    </recommendedName>
</protein>
<name>A0ABN0SUH4_9GAMM</name>
<organism evidence="1 2">
    <name type="scientific">Kangiella japonica</name>
    <dbReference type="NCBI Taxonomy" id="647384"/>
    <lineage>
        <taxon>Bacteria</taxon>
        <taxon>Pseudomonadati</taxon>
        <taxon>Pseudomonadota</taxon>
        <taxon>Gammaproteobacteria</taxon>
        <taxon>Kangiellales</taxon>
        <taxon>Kangiellaceae</taxon>
        <taxon>Kangiella</taxon>
    </lineage>
</organism>
<evidence type="ECO:0008006" key="3">
    <source>
        <dbReference type="Google" id="ProtNLM"/>
    </source>
</evidence>
<dbReference type="Proteomes" id="UP001501221">
    <property type="component" value="Unassembled WGS sequence"/>
</dbReference>
<proteinExistence type="predicted"/>
<comment type="caution">
    <text evidence="1">The sequence shown here is derived from an EMBL/GenBank/DDBJ whole genome shotgun (WGS) entry which is preliminary data.</text>
</comment>